<name>A0A8B4I4C6_PSEFL</name>
<protein>
    <submittedName>
        <fullName evidence="2">Type I secretion target</fullName>
    </submittedName>
</protein>
<reference evidence="2 3" key="1">
    <citation type="submission" date="2018-06" db="EMBL/GenBank/DDBJ databases">
        <authorList>
            <consortium name="Pathogen Informatics"/>
            <person name="Doyle S."/>
        </authorList>
    </citation>
    <scope>NUCLEOTIDE SEQUENCE [LARGE SCALE GENOMIC DNA]</scope>
    <source>
        <strain evidence="2 3">NCTC10038</strain>
    </source>
</reference>
<dbReference type="Gene3D" id="2.160.20.160">
    <property type="match status" value="1"/>
</dbReference>
<feature type="compositionally biased region" description="Polar residues" evidence="1">
    <location>
        <begin position="368"/>
        <end position="377"/>
    </location>
</feature>
<accession>A0A8B4I4C6</accession>
<feature type="region of interest" description="Disordered" evidence="1">
    <location>
        <begin position="1"/>
        <end position="54"/>
    </location>
</feature>
<evidence type="ECO:0000313" key="2">
    <source>
        <dbReference type="EMBL" id="SQF90165.1"/>
    </source>
</evidence>
<gene>
    <name evidence="2" type="ORF">NCTC10038_01559</name>
</gene>
<sequence>MSPVSSLHRYSPIHFGPNEKTTKADKKHSGSARTLHRADANFLPSSSGKKKASTHGIAITSLTGQRIHTLMDKPAATALTAPASQPMESRAITEVPRAPTSTPVTHTYDNGNVRITSATAHEGSFHGAPMVRNKVTIETGNSADKVHLKSLPDIGVVAEINDRRYLLPIQNAGGMTELVEIKTNGGDDHVQIADDIWFQTTVSLNDQHSVSGINGYTSAPESSGLRTFSQQDIIAIAPHLQKNAEFKHGETTFKFSPNENPRQFGDGVMQIITGAGNDTLRISVGPDNSLMAEVNGQKFLLPIKNDPAGGSRLFLQAGDGDDKVTIDSNVKNYAFINMGDGKAGTLYSGGGFVSGEEEPGLKRRYHPQNYNPVQASA</sequence>
<dbReference type="RefSeq" id="WP_141125142.1">
    <property type="nucleotide sequence ID" value="NZ_CBCRXZ010000012.1"/>
</dbReference>
<organism evidence="2 3">
    <name type="scientific">Pseudomonas fluorescens</name>
    <dbReference type="NCBI Taxonomy" id="294"/>
    <lineage>
        <taxon>Bacteria</taxon>
        <taxon>Pseudomonadati</taxon>
        <taxon>Pseudomonadota</taxon>
        <taxon>Gammaproteobacteria</taxon>
        <taxon>Pseudomonadales</taxon>
        <taxon>Pseudomonadaceae</taxon>
        <taxon>Pseudomonas</taxon>
    </lineage>
</organism>
<feature type="region of interest" description="Disordered" evidence="1">
    <location>
        <begin position="358"/>
        <end position="377"/>
    </location>
</feature>
<evidence type="ECO:0000256" key="1">
    <source>
        <dbReference type="SAM" id="MobiDB-lite"/>
    </source>
</evidence>
<dbReference type="AlphaFoldDB" id="A0A8B4I4C6"/>
<dbReference type="GeneID" id="61637535"/>
<dbReference type="EMBL" id="LS483372">
    <property type="protein sequence ID" value="SQF90165.1"/>
    <property type="molecule type" value="Genomic_DNA"/>
</dbReference>
<evidence type="ECO:0000313" key="3">
    <source>
        <dbReference type="Proteomes" id="UP000248640"/>
    </source>
</evidence>
<dbReference type="Proteomes" id="UP000248640">
    <property type="component" value="Chromosome 1"/>
</dbReference>
<proteinExistence type="predicted"/>